<sequence>MSLAPLLAEVDSDRRASHETELPTNEQRLRRTKWDKSAYRKAIVARQLPKCPGPIIAWWLVAEFIDGLTDCGREVDEAIGQLLPRTDTDEFFFPFLNSACAALAGLFEGLMSRPTYGQLTHYTVRCLLAHWSMVCRVQLARACLVCLHGTTGAGGPSSRLTMSELIRCLVVMAQAKQTTQLVEATTACETSVHMVIEMGQFTSCRPFIARQVYMRIARLLQTRRTRRTRCHVASAPDHVLDCIVLLEAEATSAGRRLDNLRLSVNRLLRIEFSGEHDETISCLSDQSELEMMNELKIMTLEWVISAVSGLMASFLLCLLLFWMYPYVQSGLQKLVFEILGFSRPLWSVCTETLVSMLLMAPLSVPIYSELRLRISNLFGGIVLAWKLTRPVMDRVHLVSEILKKDLLAYWNILSHHRKRIQTLYSRLLLRLSAEGF</sequence>
<dbReference type="EMBL" id="CAAALY010248481">
    <property type="protein sequence ID" value="VEL34822.1"/>
    <property type="molecule type" value="Genomic_DNA"/>
</dbReference>
<gene>
    <name evidence="2" type="ORF">PXEA_LOCUS28262</name>
</gene>
<protein>
    <submittedName>
        <fullName evidence="2">Uncharacterized protein</fullName>
    </submittedName>
</protein>
<keyword evidence="1" id="KW-1133">Transmembrane helix</keyword>
<keyword evidence="3" id="KW-1185">Reference proteome</keyword>
<proteinExistence type="predicted"/>
<accession>A0A3S5CN92</accession>
<feature type="transmembrane region" description="Helical" evidence="1">
    <location>
        <begin position="344"/>
        <end position="367"/>
    </location>
</feature>
<name>A0A3S5CN92_9PLAT</name>
<comment type="caution">
    <text evidence="2">The sequence shown here is derived from an EMBL/GenBank/DDBJ whole genome shotgun (WGS) entry which is preliminary data.</text>
</comment>
<evidence type="ECO:0000313" key="3">
    <source>
        <dbReference type="Proteomes" id="UP000784294"/>
    </source>
</evidence>
<keyword evidence="1" id="KW-0812">Transmembrane</keyword>
<dbReference type="Proteomes" id="UP000784294">
    <property type="component" value="Unassembled WGS sequence"/>
</dbReference>
<keyword evidence="1" id="KW-0472">Membrane</keyword>
<evidence type="ECO:0000313" key="2">
    <source>
        <dbReference type="EMBL" id="VEL34822.1"/>
    </source>
</evidence>
<dbReference type="AlphaFoldDB" id="A0A3S5CN92"/>
<feature type="transmembrane region" description="Helical" evidence="1">
    <location>
        <begin position="302"/>
        <end position="324"/>
    </location>
</feature>
<organism evidence="2 3">
    <name type="scientific">Protopolystoma xenopodis</name>
    <dbReference type="NCBI Taxonomy" id="117903"/>
    <lineage>
        <taxon>Eukaryota</taxon>
        <taxon>Metazoa</taxon>
        <taxon>Spiralia</taxon>
        <taxon>Lophotrochozoa</taxon>
        <taxon>Platyhelminthes</taxon>
        <taxon>Monogenea</taxon>
        <taxon>Polyopisthocotylea</taxon>
        <taxon>Polystomatidea</taxon>
        <taxon>Polystomatidae</taxon>
        <taxon>Protopolystoma</taxon>
    </lineage>
</organism>
<reference evidence="2" key="1">
    <citation type="submission" date="2018-11" db="EMBL/GenBank/DDBJ databases">
        <authorList>
            <consortium name="Pathogen Informatics"/>
        </authorList>
    </citation>
    <scope>NUCLEOTIDE SEQUENCE</scope>
</reference>
<evidence type="ECO:0000256" key="1">
    <source>
        <dbReference type="SAM" id="Phobius"/>
    </source>
</evidence>